<sequence length="131" mass="15102">MPGIEKVDESFCKVLLIEFLKQTDTHPRKIGSRLGTRLSDDFLARTKLVKADNAFELAIEAKKFFEEYFNFSPKVIGERVFMENFFLYDQKTLELLAGLLEVLLKFSCKDAVSVVVDEKEKLFIINILSNN</sequence>
<accession>A0A059F1H1</accession>
<dbReference type="HOGENOM" id="CLU_1927075_0_0_1"/>
<dbReference type="EMBL" id="KK365161">
    <property type="protein sequence ID" value="KCZ80826.1"/>
    <property type="molecule type" value="Genomic_DNA"/>
</dbReference>
<dbReference type="AlphaFoldDB" id="A0A059F1H1"/>
<evidence type="ECO:0000313" key="2">
    <source>
        <dbReference type="Proteomes" id="UP000030655"/>
    </source>
</evidence>
<dbReference type="OrthoDB" id="10262857at2759"/>
<proteinExistence type="predicted"/>
<dbReference type="Proteomes" id="UP000030655">
    <property type="component" value="Unassembled WGS sequence"/>
</dbReference>
<protein>
    <submittedName>
        <fullName evidence="1">Uncharacterized protein</fullName>
    </submittedName>
</protein>
<organism evidence="1 2">
    <name type="scientific">Anncaliia algerae PRA339</name>
    <dbReference type="NCBI Taxonomy" id="1288291"/>
    <lineage>
        <taxon>Eukaryota</taxon>
        <taxon>Fungi</taxon>
        <taxon>Fungi incertae sedis</taxon>
        <taxon>Microsporidia</taxon>
        <taxon>Tubulinosematoidea</taxon>
        <taxon>Tubulinosematidae</taxon>
        <taxon>Anncaliia</taxon>
    </lineage>
</organism>
<keyword evidence="2" id="KW-1185">Reference proteome</keyword>
<evidence type="ECO:0000313" key="1">
    <source>
        <dbReference type="EMBL" id="KCZ80826.1"/>
    </source>
</evidence>
<dbReference type="VEuPathDB" id="MicrosporidiaDB:H312_01774"/>
<reference evidence="1 2" key="2">
    <citation type="submission" date="2014-03" db="EMBL/GenBank/DDBJ databases">
        <title>The Genome Sequence of Anncaliia algerae insect isolate PRA339.</title>
        <authorList>
            <consortium name="The Broad Institute Genome Sequencing Platform"/>
            <consortium name="The Broad Institute Genome Sequencing Center for Infectious Disease"/>
            <person name="Cuomo C."/>
            <person name="Becnel J."/>
            <person name="Sanscrainte N."/>
            <person name="Walker B."/>
            <person name="Young S.K."/>
            <person name="Zeng Q."/>
            <person name="Gargeya S."/>
            <person name="Fitzgerald M."/>
            <person name="Haas B."/>
            <person name="Abouelleil A."/>
            <person name="Alvarado L."/>
            <person name="Arachchi H.M."/>
            <person name="Berlin A.M."/>
            <person name="Chapman S.B."/>
            <person name="Dewar J."/>
            <person name="Goldberg J."/>
            <person name="Griggs A."/>
            <person name="Gujja S."/>
            <person name="Hansen M."/>
            <person name="Howarth C."/>
            <person name="Imamovic A."/>
            <person name="Larimer J."/>
            <person name="McCowan C."/>
            <person name="Murphy C."/>
            <person name="Neiman D."/>
            <person name="Pearson M."/>
            <person name="Priest M."/>
            <person name="Roberts A."/>
            <person name="Saif S."/>
            <person name="Shea T."/>
            <person name="Sisk P."/>
            <person name="Sykes S."/>
            <person name="Wortman J."/>
            <person name="Nusbaum C."/>
            <person name="Birren B."/>
        </authorList>
    </citation>
    <scope>NUCLEOTIDE SEQUENCE [LARGE SCALE GENOMIC DNA]</scope>
    <source>
        <strain evidence="1 2">PRA339</strain>
    </source>
</reference>
<gene>
    <name evidence="1" type="ORF">H312_01774</name>
</gene>
<reference evidence="2" key="1">
    <citation type="submission" date="2013-02" db="EMBL/GenBank/DDBJ databases">
        <authorList>
            <consortium name="The Broad Institute Genome Sequencing Platform"/>
            <person name="Cuomo C."/>
            <person name="Becnel J."/>
            <person name="Sanscrainte N."/>
            <person name="Walker B."/>
            <person name="Young S.K."/>
            <person name="Zeng Q."/>
            <person name="Gargeya S."/>
            <person name="Fitzgerald M."/>
            <person name="Haas B."/>
            <person name="Abouelleil A."/>
            <person name="Alvarado L."/>
            <person name="Arachchi H.M."/>
            <person name="Berlin A.M."/>
            <person name="Chapman S.B."/>
            <person name="Dewar J."/>
            <person name="Goldberg J."/>
            <person name="Griggs A."/>
            <person name="Gujja S."/>
            <person name="Hansen M."/>
            <person name="Howarth C."/>
            <person name="Imamovic A."/>
            <person name="Larimer J."/>
            <person name="McCowan C."/>
            <person name="Murphy C."/>
            <person name="Neiman D."/>
            <person name="Pearson M."/>
            <person name="Priest M."/>
            <person name="Roberts A."/>
            <person name="Saif S."/>
            <person name="Shea T."/>
            <person name="Sisk P."/>
            <person name="Sykes S."/>
            <person name="Wortman J."/>
            <person name="Nusbaum C."/>
            <person name="Birren B."/>
        </authorList>
    </citation>
    <scope>NUCLEOTIDE SEQUENCE [LARGE SCALE GENOMIC DNA]</scope>
    <source>
        <strain evidence="2">PRA339</strain>
    </source>
</reference>
<name>A0A059F1H1_9MICR</name>